<feature type="transmembrane region" description="Helical" evidence="5">
    <location>
        <begin position="68"/>
        <end position="87"/>
    </location>
</feature>
<dbReference type="STRING" id="428992.SAMN05216272_106283"/>
<dbReference type="SMART" id="SM00267">
    <property type="entry name" value="GGDEF"/>
    <property type="match status" value="1"/>
</dbReference>
<evidence type="ECO:0000259" key="6">
    <source>
        <dbReference type="PROSITE" id="PS50887"/>
    </source>
</evidence>
<dbReference type="Pfam" id="PF00990">
    <property type="entry name" value="GGDEF"/>
    <property type="match status" value="1"/>
</dbReference>
<comment type="subcellular location">
    <subcellularLocation>
        <location evidence="2">Cell inner membrane</location>
    </subcellularLocation>
</comment>
<comment type="cofactor">
    <cofactor evidence="1">
        <name>Mg(2+)</name>
        <dbReference type="ChEBI" id="CHEBI:18420"/>
    </cofactor>
</comment>
<sequence length="395" mass="44121">MNAPEDPGPHRSGGWTQAIPTGLQPAFEDYVRKHCRSFLLAINLIAAFAYFSYVIADALVVPDIAMTSLWVRSILIVIGLGNIFLVFRYSRSVLLMDQLMPIHDIISTVTWFELLKHSQSPDVPTYLYASMIFIVLCNLGVRVSFKGALACSLAISAVILGNVWALHPGDPKGVMVFALVYLPVLWFSLFISWTNTLSVRRAFLSDVEVRCQQAELFELNQRLQELASTDGLTRVGNRRAFDAQLLSNWSRTQQNGRAFALLLADIDFFKAYNDHYGHQAGDMCLKQVAYSMVHTLRHGQGKAFRYGGEEFAVLLQVSTLEELRHIVERLIGQVAALNIEHRHRPDGLDHVTISVGASLSRSAEVRSAQDLLACCDRLLYQAKQQGRNQVCLAPG</sequence>
<dbReference type="NCBIfam" id="TIGR00254">
    <property type="entry name" value="GGDEF"/>
    <property type="match status" value="1"/>
</dbReference>
<proteinExistence type="predicted"/>
<dbReference type="InterPro" id="IPR050469">
    <property type="entry name" value="Diguanylate_Cyclase"/>
</dbReference>
<dbReference type="CDD" id="cd01949">
    <property type="entry name" value="GGDEF"/>
    <property type="match status" value="1"/>
</dbReference>
<feature type="transmembrane region" description="Helical" evidence="5">
    <location>
        <begin position="173"/>
        <end position="193"/>
    </location>
</feature>
<organism evidence="7 8">
    <name type="scientific">Pseudomonas panipatensis</name>
    <dbReference type="NCBI Taxonomy" id="428992"/>
    <lineage>
        <taxon>Bacteria</taxon>
        <taxon>Pseudomonadati</taxon>
        <taxon>Pseudomonadota</taxon>
        <taxon>Gammaproteobacteria</taxon>
        <taxon>Pseudomonadales</taxon>
        <taxon>Pseudomonadaceae</taxon>
        <taxon>Pseudomonas</taxon>
    </lineage>
</organism>
<accession>A0A1G8IIS0</accession>
<dbReference type="PANTHER" id="PTHR45138">
    <property type="entry name" value="REGULATORY COMPONENTS OF SENSORY TRANSDUCTION SYSTEM"/>
    <property type="match status" value="1"/>
</dbReference>
<dbReference type="SUPFAM" id="SSF55073">
    <property type="entry name" value="Nucleotide cyclase"/>
    <property type="match status" value="1"/>
</dbReference>
<keyword evidence="8" id="KW-1185">Reference proteome</keyword>
<evidence type="ECO:0000256" key="5">
    <source>
        <dbReference type="SAM" id="Phobius"/>
    </source>
</evidence>
<feature type="domain" description="GGDEF" evidence="6">
    <location>
        <begin position="257"/>
        <end position="395"/>
    </location>
</feature>
<name>A0A1G8IIS0_9PSED</name>
<reference evidence="8" key="1">
    <citation type="submission" date="2016-10" db="EMBL/GenBank/DDBJ databases">
        <authorList>
            <person name="Varghese N."/>
            <person name="Submissions S."/>
        </authorList>
    </citation>
    <scope>NUCLEOTIDE SEQUENCE [LARGE SCALE GENOMIC DNA]</scope>
    <source>
        <strain evidence="8">CCM 7469</strain>
    </source>
</reference>
<evidence type="ECO:0000256" key="4">
    <source>
        <dbReference type="ARBA" id="ARBA00034247"/>
    </source>
</evidence>
<dbReference type="AlphaFoldDB" id="A0A1G8IIS0"/>
<gene>
    <name evidence="7" type="ORF">SAMN05216272_106283</name>
</gene>
<dbReference type="InterPro" id="IPR029787">
    <property type="entry name" value="Nucleotide_cyclase"/>
</dbReference>
<dbReference type="GO" id="GO:0052621">
    <property type="term" value="F:diguanylate cyclase activity"/>
    <property type="evidence" value="ECO:0007669"/>
    <property type="project" value="UniProtKB-EC"/>
</dbReference>
<dbReference type="InterPro" id="IPR000160">
    <property type="entry name" value="GGDEF_dom"/>
</dbReference>
<dbReference type="InterPro" id="IPR043128">
    <property type="entry name" value="Rev_trsase/Diguanyl_cyclase"/>
</dbReference>
<feature type="transmembrane region" description="Helical" evidence="5">
    <location>
        <begin position="148"/>
        <end position="167"/>
    </location>
</feature>
<keyword evidence="5" id="KW-0812">Transmembrane</keyword>
<dbReference type="Proteomes" id="UP000199636">
    <property type="component" value="Unassembled WGS sequence"/>
</dbReference>
<dbReference type="FunFam" id="3.30.70.270:FF:000001">
    <property type="entry name" value="Diguanylate cyclase domain protein"/>
    <property type="match status" value="1"/>
</dbReference>
<feature type="transmembrane region" description="Helical" evidence="5">
    <location>
        <begin position="38"/>
        <end position="56"/>
    </location>
</feature>
<protein>
    <recommendedName>
        <fullName evidence="3">diguanylate cyclase</fullName>
        <ecNumber evidence="3">2.7.7.65</ecNumber>
    </recommendedName>
</protein>
<dbReference type="EMBL" id="FNDS01000006">
    <property type="protein sequence ID" value="SDI18794.1"/>
    <property type="molecule type" value="Genomic_DNA"/>
</dbReference>
<feature type="transmembrane region" description="Helical" evidence="5">
    <location>
        <begin position="124"/>
        <end position="141"/>
    </location>
</feature>
<evidence type="ECO:0000256" key="2">
    <source>
        <dbReference type="ARBA" id="ARBA00004533"/>
    </source>
</evidence>
<dbReference type="PROSITE" id="PS50887">
    <property type="entry name" value="GGDEF"/>
    <property type="match status" value="1"/>
</dbReference>
<dbReference type="RefSeq" id="WP_090263899.1">
    <property type="nucleotide sequence ID" value="NZ_FNDS01000006.1"/>
</dbReference>
<dbReference type="PANTHER" id="PTHR45138:SF9">
    <property type="entry name" value="DIGUANYLATE CYCLASE DGCM-RELATED"/>
    <property type="match status" value="1"/>
</dbReference>
<evidence type="ECO:0000313" key="7">
    <source>
        <dbReference type="EMBL" id="SDI18794.1"/>
    </source>
</evidence>
<dbReference type="EC" id="2.7.7.65" evidence="3"/>
<dbReference type="Gene3D" id="3.30.70.270">
    <property type="match status" value="1"/>
</dbReference>
<evidence type="ECO:0000313" key="8">
    <source>
        <dbReference type="Proteomes" id="UP000199636"/>
    </source>
</evidence>
<keyword evidence="5" id="KW-0472">Membrane</keyword>
<evidence type="ECO:0000256" key="1">
    <source>
        <dbReference type="ARBA" id="ARBA00001946"/>
    </source>
</evidence>
<dbReference type="OrthoDB" id="9812260at2"/>
<keyword evidence="5" id="KW-1133">Transmembrane helix</keyword>
<evidence type="ECO:0000256" key="3">
    <source>
        <dbReference type="ARBA" id="ARBA00012528"/>
    </source>
</evidence>
<comment type="catalytic activity">
    <reaction evidence="4">
        <text>2 GTP = 3',3'-c-di-GMP + 2 diphosphate</text>
        <dbReference type="Rhea" id="RHEA:24898"/>
        <dbReference type="ChEBI" id="CHEBI:33019"/>
        <dbReference type="ChEBI" id="CHEBI:37565"/>
        <dbReference type="ChEBI" id="CHEBI:58805"/>
        <dbReference type="EC" id="2.7.7.65"/>
    </reaction>
</comment>
<dbReference type="GO" id="GO:0005886">
    <property type="term" value="C:plasma membrane"/>
    <property type="evidence" value="ECO:0007669"/>
    <property type="project" value="UniProtKB-SubCell"/>
</dbReference>